<name>A0A2P2L332_RHIMU</name>
<sequence>MFWVGVWVLGCLKWTKKVKMLVIIVKAGNMRRKPPGCQDLIISYSFQMHSKIPALF</sequence>
<reference evidence="1" key="1">
    <citation type="submission" date="2018-02" db="EMBL/GenBank/DDBJ databases">
        <title>Rhizophora mucronata_Transcriptome.</title>
        <authorList>
            <person name="Meera S.P."/>
            <person name="Sreeshan A."/>
            <person name="Augustine A."/>
        </authorList>
    </citation>
    <scope>NUCLEOTIDE SEQUENCE</scope>
    <source>
        <tissue evidence="1">Leaf</tissue>
    </source>
</reference>
<protein>
    <submittedName>
        <fullName evidence="1">Transcription factor HBP-1bC1</fullName>
    </submittedName>
</protein>
<accession>A0A2P2L332</accession>
<dbReference type="EMBL" id="GGEC01031881">
    <property type="protein sequence ID" value="MBX12365.1"/>
    <property type="molecule type" value="Transcribed_RNA"/>
</dbReference>
<dbReference type="AlphaFoldDB" id="A0A2P2L332"/>
<proteinExistence type="predicted"/>
<organism evidence="1">
    <name type="scientific">Rhizophora mucronata</name>
    <name type="common">Asiatic mangrove</name>
    <dbReference type="NCBI Taxonomy" id="61149"/>
    <lineage>
        <taxon>Eukaryota</taxon>
        <taxon>Viridiplantae</taxon>
        <taxon>Streptophyta</taxon>
        <taxon>Embryophyta</taxon>
        <taxon>Tracheophyta</taxon>
        <taxon>Spermatophyta</taxon>
        <taxon>Magnoliopsida</taxon>
        <taxon>eudicotyledons</taxon>
        <taxon>Gunneridae</taxon>
        <taxon>Pentapetalae</taxon>
        <taxon>rosids</taxon>
        <taxon>fabids</taxon>
        <taxon>Malpighiales</taxon>
        <taxon>Rhizophoraceae</taxon>
        <taxon>Rhizophora</taxon>
    </lineage>
</organism>
<evidence type="ECO:0000313" key="1">
    <source>
        <dbReference type="EMBL" id="MBX12365.1"/>
    </source>
</evidence>